<organism evidence="1 2">
    <name type="scientific">Treponema phagedenis</name>
    <dbReference type="NCBI Taxonomy" id="162"/>
    <lineage>
        <taxon>Bacteria</taxon>
        <taxon>Pseudomonadati</taxon>
        <taxon>Spirochaetota</taxon>
        <taxon>Spirochaetia</taxon>
        <taxon>Spirochaetales</taxon>
        <taxon>Treponemataceae</taxon>
        <taxon>Treponema</taxon>
    </lineage>
</organism>
<dbReference type="EMBL" id="CP042817">
    <property type="protein sequence ID" value="QEJ99202.1"/>
    <property type="molecule type" value="Genomic_DNA"/>
</dbReference>
<dbReference type="Proteomes" id="UP000323594">
    <property type="component" value="Chromosome"/>
</dbReference>
<proteinExistence type="predicted"/>
<protein>
    <submittedName>
        <fullName evidence="1">Uncharacterized protein</fullName>
    </submittedName>
</protein>
<name>A0AAE6IVY4_TREPH</name>
<reference evidence="1 2" key="1">
    <citation type="submission" date="2019-08" db="EMBL/GenBank/DDBJ databases">
        <authorList>
            <person name="Kuhnert P."/>
        </authorList>
    </citation>
    <scope>NUCLEOTIDE SEQUENCE [LARGE SCALE GENOMIC DNA]</scope>
    <source>
        <strain evidence="1 2">B36.5</strain>
    </source>
</reference>
<evidence type="ECO:0000313" key="2">
    <source>
        <dbReference type="Proteomes" id="UP000323594"/>
    </source>
</evidence>
<sequence length="66" mass="7330">MSNTESPRMAVVPRSSDVLKQDCLQSFKTRGFGFATEGKTKPLCRTLFYKNDGITPAAVIFKKNSD</sequence>
<accession>A0AAE6IVY4</accession>
<gene>
    <name evidence="1" type="ORF">FUT82_15210</name>
</gene>
<dbReference type="AlphaFoldDB" id="A0AAE6IVY4"/>
<evidence type="ECO:0000313" key="1">
    <source>
        <dbReference type="EMBL" id="QEJ99202.1"/>
    </source>
</evidence>